<feature type="transmembrane region" description="Helical" evidence="1">
    <location>
        <begin position="36"/>
        <end position="58"/>
    </location>
</feature>
<organism evidence="2 3">
    <name type="scientific">Petrimonas mucosa</name>
    <dbReference type="NCBI Taxonomy" id="1642646"/>
    <lineage>
        <taxon>Bacteria</taxon>
        <taxon>Pseudomonadati</taxon>
        <taxon>Bacteroidota</taxon>
        <taxon>Bacteroidia</taxon>
        <taxon>Bacteroidales</taxon>
        <taxon>Dysgonomonadaceae</taxon>
        <taxon>Petrimonas</taxon>
    </lineage>
</organism>
<sequence length="383" mass="45480">MLQSFIVYGFLGFSMWWFGTIAARRERINLRAGRKTPFLTWEIIIPLLFFAFISGVRWKVGTDHQSYLEGYRVLLNGFEPKREIEGLFLYISKVFANLNIHFSIWFGFWAFVQIIFLYLAFKNERYLLPFIGIVIVLGGYYLGWMNGIRQTIAACMFVFSIQFINSRKPLHYFLTIFIATLFHRSAALLFIFYFIPQRDYLKNRYINLLLLLCAIIIGSNPFWIGIMDNTEGLLQFIGYERYADKLDYYMFERQREMNLGPRRISRILLGALIIWYHPHLKKLYANTNYQAYFNLGLVGILFHNLFANTATVFLRPIGYFTIFLIPTTAYLLYYLKHSKIRGINLVYIFVFLIAISYIFFAIIADSRLGDTDWTNYKFYWDYT</sequence>
<feature type="transmembrane region" description="Helical" evidence="1">
    <location>
        <begin position="205"/>
        <end position="226"/>
    </location>
</feature>
<name>A0A1G4GAQ1_9BACT</name>
<keyword evidence="1" id="KW-1133">Transmembrane helix</keyword>
<feature type="transmembrane region" description="Helical" evidence="1">
    <location>
        <begin position="313"/>
        <end position="333"/>
    </location>
</feature>
<protein>
    <recommendedName>
        <fullName evidence="4">EpsG family protein</fullName>
    </recommendedName>
</protein>
<gene>
    <name evidence="2" type="ORF">ING2E5A_2827</name>
</gene>
<evidence type="ECO:0000313" key="2">
    <source>
        <dbReference type="EMBL" id="SCM59622.1"/>
    </source>
</evidence>
<proteinExistence type="predicted"/>
<feature type="transmembrane region" description="Helical" evidence="1">
    <location>
        <begin position="289"/>
        <end position="307"/>
    </location>
</feature>
<feature type="transmembrane region" description="Helical" evidence="1">
    <location>
        <begin position="126"/>
        <end position="142"/>
    </location>
</feature>
<dbReference type="RefSeq" id="WP_071137883.1">
    <property type="nucleotide sequence ID" value="NZ_LT608328.1"/>
</dbReference>
<feature type="transmembrane region" description="Helical" evidence="1">
    <location>
        <begin position="345"/>
        <end position="364"/>
    </location>
</feature>
<dbReference type="InterPro" id="IPR049458">
    <property type="entry name" value="EpsG-like"/>
</dbReference>
<dbReference type="STRING" id="1642646.ING2E5A_2827"/>
<dbReference type="Pfam" id="PF14897">
    <property type="entry name" value="EpsG"/>
    <property type="match status" value="1"/>
</dbReference>
<accession>A0A1G4GAQ1</accession>
<keyword evidence="1" id="KW-0472">Membrane</keyword>
<evidence type="ECO:0008006" key="4">
    <source>
        <dbReference type="Google" id="ProtNLM"/>
    </source>
</evidence>
<evidence type="ECO:0000313" key="3">
    <source>
        <dbReference type="Proteomes" id="UP000178485"/>
    </source>
</evidence>
<dbReference type="EMBL" id="LT608328">
    <property type="protein sequence ID" value="SCM59622.1"/>
    <property type="molecule type" value="Genomic_DNA"/>
</dbReference>
<keyword evidence="1" id="KW-0812">Transmembrane</keyword>
<dbReference type="Proteomes" id="UP000178485">
    <property type="component" value="Chromosome i"/>
</dbReference>
<keyword evidence="3" id="KW-1185">Reference proteome</keyword>
<feature type="transmembrane region" description="Helical" evidence="1">
    <location>
        <begin position="6"/>
        <end position="24"/>
    </location>
</feature>
<reference evidence="2 3" key="1">
    <citation type="submission" date="2016-08" db="EMBL/GenBank/DDBJ databases">
        <authorList>
            <person name="Seilhamer J.J."/>
        </authorList>
    </citation>
    <scope>NUCLEOTIDE SEQUENCE [LARGE SCALE GENOMIC DNA]</scope>
    <source>
        <strain evidence="2">ING2-E5A</strain>
    </source>
</reference>
<feature type="transmembrane region" description="Helical" evidence="1">
    <location>
        <begin position="172"/>
        <end position="193"/>
    </location>
</feature>
<feature type="transmembrane region" description="Helical" evidence="1">
    <location>
        <begin position="100"/>
        <end position="119"/>
    </location>
</feature>
<evidence type="ECO:0000256" key="1">
    <source>
        <dbReference type="SAM" id="Phobius"/>
    </source>
</evidence>
<dbReference type="AlphaFoldDB" id="A0A1G4GAQ1"/>
<dbReference type="KEGG" id="pmuc:ING2E5A_2827"/>